<dbReference type="EMBL" id="MNCJ02000320">
    <property type="protein sequence ID" value="KAF5807653.1"/>
    <property type="molecule type" value="Genomic_DNA"/>
</dbReference>
<dbReference type="Proteomes" id="UP000215914">
    <property type="component" value="Unassembled WGS sequence"/>
</dbReference>
<sequence>MRQNAHIHTLETSICNQILQIISYKLIIYIYLAGNRLKCASNCSRNSGLATTSSL</sequence>
<protein>
    <submittedName>
        <fullName evidence="1">Uncharacterized protein</fullName>
    </submittedName>
</protein>
<dbReference type="AlphaFoldDB" id="A0A9K3NQE4"/>
<evidence type="ECO:0000313" key="2">
    <source>
        <dbReference type="Proteomes" id="UP000215914"/>
    </source>
</evidence>
<name>A0A9K3NQE4_HELAN</name>
<accession>A0A9K3NQE4</accession>
<evidence type="ECO:0000313" key="1">
    <source>
        <dbReference type="EMBL" id="KAF5807653.1"/>
    </source>
</evidence>
<keyword evidence="2" id="KW-1185">Reference proteome</keyword>
<organism evidence="1 2">
    <name type="scientific">Helianthus annuus</name>
    <name type="common">Common sunflower</name>
    <dbReference type="NCBI Taxonomy" id="4232"/>
    <lineage>
        <taxon>Eukaryota</taxon>
        <taxon>Viridiplantae</taxon>
        <taxon>Streptophyta</taxon>
        <taxon>Embryophyta</taxon>
        <taxon>Tracheophyta</taxon>
        <taxon>Spermatophyta</taxon>
        <taxon>Magnoliopsida</taxon>
        <taxon>eudicotyledons</taxon>
        <taxon>Gunneridae</taxon>
        <taxon>Pentapetalae</taxon>
        <taxon>asterids</taxon>
        <taxon>campanulids</taxon>
        <taxon>Asterales</taxon>
        <taxon>Asteraceae</taxon>
        <taxon>Asteroideae</taxon>
        <taxon>Heliantheae alliance</taxon>
        <taxon>Heliantheae</taxon>
        <taxon>Helianthus</taxon>
    </lineage>
</organism>
<proteinExistence type="predicted"/>
<gene>
    <name evidence="1" type="ORF">HanXRQr2_Chr05g0236031</name>
</gene>
<reference evidence="1" key="1">
    <citation type="journal article" date="2017" name="Nature">
        <title>The sunflower genome provides insights into oil metabolism, flowering and Asterid evolution.</title>
        <authorList>
            <person name="Badouin H."/>
            <person name="Gouzy J."/>
            <person name="Grassa C.J."/>
            <person name="Murat F."/>
            <person name="Staton S.E."/>
            <person name="Cottret L."/>
            <person name="Lelandais-Briere C."/>
            <person name="Owens G.L."/>
            <person name="Carrere S."/>
            <person name="Mayjonade B."/>
            <person name="Legrand L."/>
            <person name="Gill N."/>
            <person name="Kane N.C."/>
            <person name="Bowers J.E."/>
            <person name="Hubner S."/>
            <person name="Bellec A."/>
            <person name="Berard A."/>
            <person name="Berges H."/>
            <person name="Blanchet N."/>
            <person name="Boniface M.C."/>
            <person name="Brunel D."/>
            <person name="Catrice O."/>
            <person name="Chaidir N."/>
            <person name="Claudel C."/>
            <person name="Donnadieu C."/>
            <person name="Faraut T."/>
            <person name="Fievet G."/>
            <person name="Helmstetter N."/>
            <person name="King M."/>
            <person name="Knapp S.J."/>
            <person name="Lai Z."/>
            <person name="Le Paslier M.C."/>
            <person name="Lippi Y."/>
            <person name="Lorenzon L."/>
            <person name="Mandel J.R."/>
            <person name="Marage G."/>
            <person name="Marchand G."/>
            <person name="Marquand E."/>
            <person name="Bret-Mestries E."/>
            <person name="Morien E."/>
            <person name="Nambeesan S."/>
            <person name="Nguyen T."/>
            <person name="Pegot-Espagnet P."/>
            <person name="Pouilly N."/>
            <person name="Raftis F."/>
            <person name="Sallet E."/>
            <person name="Schiex T."/>
            <person name="Thomas J."/>
            <person name="Vandecasteele C."/>
            <person name="Vares D."/>
            <person name="Vear F."/>
            <person name="Vautrin S."/>
            <person name="Crespi M."/>
            <person name="Mangin B."/>
            <person name="Burke J.M."/>
            <person name="Salse J."/>
            <person name="Munos S."/>
            <person name="Vincourt P."/>
            <person name="Rieseberg L.H."/>
            <person name="Langlade N.B."/>
        </authorList>
    </citation>
    <scope>NUCLEOTIDE SEQUENCE</scope>
    <source>
        <tissue evidence="1">Leaves</tissue>
    </source>
</reference>
<dbReference type="Gramene" id="mRNA:HanXRQr2_Chr05g0236031">
    <property type="protein sequence ID" value="CDS:HanXRQr2_Chr05g0236031.1"/>
    <property type="gene ID" value="HanXRQr2_Chr05g0236031"/>
</dbReference>
<comment type="caution">
    <text evidence="1">The sequence shown here is derived from an EMBL/GenBank/DDBJ whole genome shotgun (WGS) entry which is preliminary data.</text>
</comment>
<reference evidence="1" key="2">
    <citation type="submission" date="2020-06" db="EMBL/GenBank/DDBJ databases">
        <title>Helianthus annuus Genome sequencing and assembly Release 2.</title>
        <authorList>
            <person name="Gouzy J."/>
            <person name="Langlade N."/>
            <person name="Munos S."/>
        </authorList>
    </citation>
    <scope>NUCLEOTIDE SEQUENCE</scope>
    <source>
        <tissue evidence="1">Leaves</tissue>
    </source>
</reference>